<keyword evidence="2" id="KW-1185">Reference proteome</keyword>
<evidence type="ECO:0000313" key="1">
    <source>
        <dbReference type="EMBL" id="SJK99126.1"/>
    </source>
</evidence>
<gene>
    <name evidence="1" type="ORF">ARMOST_02413</name>
</gene>
<organism evidence="1 2">
    <name type="scientific">Armillaria ostoyae</name>
    <name type="common">Armillaria root rot fungus</name>
    <dbReference type="NCBI Taxonomy" id="47428"/>
    <lineage>
        <taxon>Eukaryota</taxon>
        <taxon>Fungi</taxon>
        <taxon>Dikarya</taxon>
        <taxon>Basidiomycota</taxon>
        <taxon>Agaricomycotina</taxon>
        <taxon>Agaricomycetes</taxon>
        <taxon>Agaricomycetidae</taxon>
        <taxon>Agaricales</taxon>
        <taxon>Marasmiineae</taxon>
        <taxon>Physalacriaceae</taxon>
        <taxon>Armillaria</taxon>
    </lineage>
</organism>
<dbReference type="AlphaFoldDB" id="A0A284QRN3"/>
<sequence length="85" mass="9524">MALARGHEQTMDSTTPFAMKRAQYTQSTLATIRDGAACRAKVVLKYVSGSVKRRAGLDHFGLMLGGMAERKRNQDRSKHWLDDKV</sequence>
<proteinExistence type="predicted"/>
<protein>
    <submittedName>
        <fullName evidence="1">Uncharacterized protein</fullName>
    </submittedName>
</protein>
<dbReference type="Proteomes" id="UP000219338">
    <property type="component" value="Unassembled WGS sequence"/>
</dbReference>
<reference evidence="2" key="1">
    <citation type="journal article" date="2017" name="Nat. Ecol. Evol.">
        <title>Genome expansion and lineage-specific genetic innovations in the forest pathogenic fungi Armillaria.</title>
        <authorList>
            <person name="Sipos G."/>
            <person name="Prasanna A.N."/>
            <person name="Walter M.C."/>
            <person name="O'Connor E."/>
            <person name="Balint B."/>
            <person name="Krizsan K."/>
            <person name="Kiss B."/>
            <person name="Hess J."/>
            <person name="Varga T."/>
            <person name="Slot J."/>
            <person name="Riley R."/>
            <person name="Boka B."/>
            <person name="Rigling D."/>
            <person name="Barry K."/>
            <person name="Lee J."/>
            <person name="Mihaltcheva S."/>
            <person name="LaButti K."/>
            <person name="Lipzen A."/>
            <person name="Waldron R."/>
            <person name="Moloney N.M."/>
            <person name="Sperisen C."/>
            <person name="Kredics L."/>
            <person name="Vagvoelgyi C."/>
            <person name="Patrignani A."/>
            <person name="Fitzpatrick D."/>
            <person name="Nagy I."/>
            <person name="Doyle S."/>
            <person name="Anderson J.B."/>
            <person name="Grigoriev I.V."/>
            <person name="Gueldener U."/>
            <person name="Muensterkoetter M."/>
            <person name="Nagy L.G."/>
        </authorList>
    </citation>
    <scope>NUCLEOTIDE SEQUENCE [LARGE SCALE GENOMIC DNA]</scope>
    <source>
        <strain evidence="2">C18/9</strain>
    </source>
</reference>
<name>A0A284QRN3_ARMOS</name>
<dbReference type="EMBL" id="FUEG01000001">
    <property type="protein sequence ID" value="SJK99126.1"/>
    <property type="molecule type" value="Genomic_DNA"/>
</dbReference>
<accession>A0A284QRN3</accession>
<evidence type="ECO:0000313" key="2">
    <source>
        <dbReference type="Proteomes" id="UP000219338"/>
    </source>
</evidence>